<feature type="domain" description="RNA polymerase sigma factor 70 region 4 type 2" evidence="6">
    <location>
        <begin position="123"/>
        <end position="174"/>
    </location>
</feature>
<keyword evidence="3" id="KW-0731">Sigma factor</keyword>
<dbReference type="EMBL" id="WSQA01000005">
    <property type="protein sequence ID" value="MVZ62168.1"/>
    <property type="molecule type" value="Genomic_DNA"/>
</dbReference>
<evidence type="ECO:0000313" key="8">
    <source>
        <dbReference type="Proteomes" id="UP000435036"/>
    </source>
</evidence>
<feature type="domain" description="RNA polymerase sigma-70 region 2" evidence="5">
    <location>
        <begin position="26"/>
        <end position="92"/>
    </location>
</feature>
<evidence type="ECO:0000256" key="1">
    <source>
        <dbReference type="ARBA" id="ARBA00010641"/>
    </source>
</evidence>
<dbReference type="InterPro" id="IPR007627">
    <property type="entry name" value="RNA_pol_sigma70_r2"/>
</dbReference>
<dbReference type="RefSeq" id="WP_160368905.1">
    <property type="nucleotide sequence ID" value="NZ_WSQA01000005.1"/>
</dbReference>
<evidence type="ECO:0000313" key="7">
    <source>
        <dbReference type="EMBL" id="MVZ62168.1"/>
    </source>
</evidence>
<gene>
    <name evidence="7" type="ORF">GQF63_09060</name>
</gene>
<dbReference type="GO" id="GO:0003677">
    <property type="term" value="F:DNA binding"/>
    <property type="evidence" value="ECO:0007669"/>
    <property type="project" value="InterPro"/>
</dbReference>
<dbReference type="InterPro" id="IPR014327">
    <property type="entry name" value="RNA_pol_sigma70_bacteroid"/>
</dbReference>
<dbReference type="GO" id="GO:0016987">
    <property type="term" value="F:sigma factor activity"/>
    <property type="evidence" value="ECO:0007669"/>
    <property type="project" value="UniProtKB-KW"/>
</dbReference>
<dbReference type="NCBIfam" id="TIGR02985">
    <property type="entry name" value="Sig70_bacteroi1"/>
    <property type="match status" value="1"/>
</dbReference>
<dbReference type="PANTHER" id="PTHR43133:SF46">
    <property type="entry name" value="RNA POLYMERASE SIGMA-70 FACTOR ECF SUBFAMILY"/>
    <property type="match status" value="1"/>
</dbReference>
<keyword evidence="4" id="KW-0804">Transcription</keyword>
<dbReference type="OrthoDB" id="659569at2"/>
<dbReference type="InterPro" id="IPR039425">
    <property type="entry name" value="RNA_pol_sigma-70-like"/>
</dbReference>
<evidence type="ECO:0000256" key="2">
    <source>
        <dbReference type="ARBA" id="ARBA00023015"/>
    </source>
</evidence>
<dbReference type="InterPro" id="IPR014284">
    <property type="entry name" value="RNA_pol_sigma-70_dom"/>
</dbReference>
<dbReference type="GO" id="GO:0006352">
    <property type="term" value="P:DNA-templated transcription initiation"/>
    <property type="evidence" value="ECO:0007669"/>
    <property type="project" value="InterPro"/>
</dbReference>
<dbReference type="SUPFAM" id="SSF88659">
    <property type="entry name" value="Sigma3 and sigma4 domains of RNA polymerase sigma factors"/>
    <property type="match status" value="1"/>
</dbReference>
<reference evidence="7 8" key="1">
    <citation type="submission" date="2019-12" db="EMBL/GenBank/DDBJ databases">
        <authorList>
            <person name="Dong K."/>
        </authorList>
    </citation>
    <scope>NUCLEOTIDE SEQUENCE [LARGE SCALE GENOMIC DNA]</scope>
    <source>
        <strain evidence="7 8">JCM 31225</strain>
    </source>
</reference>
<dbReference type="Pfam" id="PF08281">
    <property type="entry name" value="Sigma70_r4_2"/>
    <property type="match status" value="1"/>
</dbReference>
<evidence type="ECO:0000259" key="6">
    <source>
        <dbReference type="Pfam" id="PF08281"/>
    </source>
</evidence>
<dbReference type="InterPro" id="IPR013249">
    <property type="entry name" value="RNA_pol_sigma70_r4_t2"/>
</dbReference>
<dbReference type="Proteomes" id="UP000435036">
    <property type="component" value="Unassembled WGS sequence"/>
</dbReference>
<protein>
    <submittedName>
        <fullName evidence="7">RNA polymerase sigma-70 factor</fullName>
    </submittedName>
</protein>
<proteinExistence type="inferred from homology"/>
<dbReference type="Pfam" id="PF04542">
    <property type="entry name" value="Sigma70_r2"/>
    <property type="match status" value="1"/>
</dbReference>
<dbReference type="InterPro" id="IPR036388">
    <property type="entry name" value="WH-like_DNA-bd_sf"/>
</dbReference>
<keyword evidence="2" id="KW-0805">Transcription regulation</keyword>
<evidence type="ECO:0000259" key="5">
    <source>
        <dbReference type="Pfam" id="PF04542"/>
    </source>
</evidence>
<comment type="similarity">
    <text evidence="1">Belongs to the sigma-70 factor family. ECF subfamily.</text>
</comment>
<dbReference type="NCBIfam" id="TIGR02937">
    <property type="entry name" value="sigma70-ECF"/>
    <property type="match status" value="1"/>
</dbReference>
<dbReference type="Gene3D" id="1.10.10.10">
    <property type="entry name" value="Winged helix-like DNA-binding domain superfamily/Winged helix DNA-binding domain"/>
    <property type="match status" value="1"/>
</dbReference>
<comment type="caution">
    <text evidence="7">The sequence shown here is derived from an EMBL/GenBank/DDBJ whole genome shotgun (WGS) entry which is preliminary data.</text>
</comment>
<sequence>MRYSELTEDELIGLLQASNKLAYTEIYNRYAALVYSFTYRRTEERQEAQDIVHEVFLFLWERRDTLLINKGILPFMYTVVRNKILNRIKHQKVSARYIDSFQQFLDSTEDNADHLLRFHELNELIEREVAALPVKMRQVFELSRKTGYSRKDIAEKMQVSEETVKSHMHHALKILKQKLGGLFFLLFF</sequence>
<dbReference type="Gene3D" id="1.10.1740.10">
    <property type="match status" value="1"/>
</dbReference>
<dbReference type="SUPFAM" id="SSF88946">
    <property type="entry name" value="Sigma2 domain of RNA polymerase sigma factors"/>
    <property type="match status" value="1"/>
</dbReference>
<dbReference type="InterPro" id="IPR013324">
    <property type="entry name" value="RNA_pol_sigma_r3/r4-like"/>
</dbReference>
<keyword evidence="8" id="KW-1185">Reference proteome</keyword>
<dbReference type="AlphaFoldDB" id="A0A6N8L1Y3"/>
<evidence type="ECO:0000256" key="4">
    <source>
        <dbReference type="ARBA" id="ARBA00023163"/>
    </source>
</evidence>
<accession>A0A6N8L1Y3</accession>
<name>A0A6N8L1Y3_9SPHI</name>
<dbReference type="PANTHER" id="PTHR43133">
    <property type="entry name" value="RNA POLYMERASE ECF-TYPE SIGMA FACTO"/>
    <property type="match status" value="1"/>
</dbReference>
<organism evidence="7 8">
    <name type="scientific">Sphingobacterium humi</name>
    <dbReference type="NCBI Taxonomy" id="1796905"/>
    <lineage>
        <taxon>Bacteria</taxon>
        <taxon>Pseudomonadati</taxon>
        <taxon>Bacteroidota</taxon>
        <taxon>Sphingobacteriia</taxon>
        <taxon>Sphingobacteriales</taxon>
        <taxon>Sphingobacteriaceae</taxon>
        <taxon>Sphingobacterium</taxon>
    </lineage>
</organism>
<evidence type="ECO:0000256" key="3">
    <source>
        <dbReference type="ARBA" id="ARBA00023082"/>
    </source>
</evidence>
<dbReference type="InterPro" id="IPR013325">
    <property type="entry name" value="RNA_pol_sigma_r2"/>
</dbReference>